<comment type="caution">
    <text evidence="2">The sequence shown here is derived from an EMBL/GenBank/DDBJ whole genome shotgun (WGS) entry which is preliminary data.</text>
</comment>
<sequence>MLATTHQGSVCLTLSTFSSLFLILARNHAGVVNGERDKGLTFQVGCGHLMTLDTCTVAVFFLFYLFLCCVDGTMCAYVCTFILQVGDMDLLRSVRCWQAGHVCRLVLCGVAKGGVLSTQYNFPRTKDGLILVCLIKS</sequence>
<evidence type="ECO:0000313" key="3">
    <source>
        <dbReference type="Proteomes" id="UP000624244"/>
    </source>
</evidence>
<evidence type="ECO:0000313" key="2">
    <source>
        <dbReference type="EMBL" id="KAF5850420.1"/>
    </source>
</evidence>
<dbReference type="EMBL" id="WNKQ01000007">
    <property type="protein sequence ID" value="KAF5850420.1"/>
    <property type="molecule type" value="Genomic_DNA"/>
</dbReference>
<dbReference type="AlphaFoldDB" id="A0A8H5ZJT0"/>
<dbReference type="Proteomes" id="UP000624244">
    <property type="component" value="Unassembled WGS sequence"/>
</dbReference>
<proteinExistence type="predicted"/>
<feature type="transmembrane region" description="Helical" evidence="1">
    <location>
        <begin position="58"/>
        <end position="83"/>
    </location>
</feature>
<evidence type="ECO:0000256" key="1">
    <source>
        <dbReference type="SAM" id="Phobius"/>
    </source>
</evidence>
<keyword evidence="1" id="KW-1133">Transmembrane helix</keyword>
<name>A0A8H5ZJT0_COCSA</name>
<accession>A0A8H5ZJT0</accession>
<reference evidence="2" key="1">
    <citation type="submission" date="2019-11" db="EMBL/GenBank/DDBJ databases">
        <title>Bipolaris sorokiniana Genome sequencing.</title>
        <authorList>
            <person name="Wang H."/>
        </authorList>
    </citation>
    <scope>NUCLEOTIDE SEQUENCE</scope>
</reference>
<keyword evidence="1" id="KW-0812">Transmembrane</keyword>
<gene>
    <name evidence="2" type="ORF">GGP41_002648</name>
</gene>
<protein>
    <submittedName>
        <fullName evidence="2">Uncharacterized protein</fullName>
    </submittedName>
</protein>
<keyword evidence="1" id="KW-0472">Membrane</keyword>
<organism evidence="2 3">
    <name type="scientific">Cochliobolus sativus</name>
    <name type="common">Common root rot and spot blotch fungus</name>
    <name type="synonym">Bipolaris sorokiniana</name>
    <dbReference type="NCBI Taxonomy" id="45130"/>
    <lineage>
        <taxon>Eukaryota</taxon>
        <taxon>Fungi</taxon>
        <taxon>Dikarya</taxon>
        <taxon>Ascomycota</taxon>
        <taxon>Pezizomycotina</taxon>
        <taxon>Dothideomycetes</taxon>
        <taxon>Pleosporomycetidae</taxon>
        <taxon>Pleosporales</taxon>
        <taxon>Pleosporineae</taxon>
        <taxon>Pleosporaceae</taxon>
        <taxon>Bipolaris</taxon>
    </lineage>
</organism>